<evidence type="ECO:0000313" key="1">
    <source>
        <dbReference type="EMBL" id="GAN03929.1"/>
    </source>
</evidence>
<reference evidence="1" key="1">
    <citation type="submission" date="2014-09" db="EMBL/GenBank/DDBJ databases">
        <title>Draft genome sequence of an oleaginous Mucoromycotina fungus Mucor ambiguus NBRC6742.</title>
        <authorList>
            <person name="Takeda I."/>
            <person name="Yamane N."/>
            <person name="Morita T."/>
            <person name="Tamano K."/>
            <person name="Machida M."/>
            <person name="Baker S."/>
            <person name="Koike H."/>
        </authorList>
    </citation>
    <scope>NUCLEOTIDE SEQUENCE</scope>
    <source>
        <strain evidence="1">NBRC 6742</strain>
    </source>
</reference>
<name>A0A0C9M9I5_9FUNG</name>
<evidence type="ECO:0000313" key="2">
    <source>
        <dbReference type="Proteomes" id="UP000053815"/>
    </source>
</evidence>
<accession>A0A0C9M9I5</accession>
<gene>
    <name evidence="1" type="ORF">MAM1_0051c03385</name>
</gene>
<dbReference type="Proteomes" id="UP000053815">
    <property type="component" value="Unassembled WGS sequence"/>
</dbReference>
<protein>
    <submittedName>
        <fullName evidence="1">Uncharacterized protein</fullName>
    </submittedName>
</protein>
<proteinExistence type="predicted"/>
<organism evidence="1">
    <name type="scientific">Mucor ambiguus</name>
    <dbReference type="NCBI Taxonomy" id="91626"/>
    <lineage>
        <taxon>Eukaryota</taxon>
        <taxon>Fungi</taxon>
        <taxon>Fungi incertae sedis</taxon>
        <taxon>Mucoromycota</taxon>
        <taxon>Mucoromycotina</taxon>
        <taxon>Mucoromycetes</taxon>
        <taxon>Mucorales</taxon>
        <taxon>Mucorineae</taxon>
        <taxon>Mucoraceae</taxon>
        <taxon>Mucor</taxon>
    </lineage>
</organism>
<dbReference type="AlphaFoldDB" id="A0A0C9M9I5"/>
<keyword evidence="2" id="KW-1185">Reference proteome</keyword>
<sequence>MIHQHNSDKIGLAIAFGESSSKDEYYAGPSTSVNNQMETRLQPPSQQNIDSVLEEARDRKCNLEIP</sequence>
<dbReference type="EMBL" id="DF836340">
    <property type="protein sequence ID" value="GAN03929.1"/>
    <property type="molecule type" value="Genomic_DNA"/>
</dbReference>